<feature type="compositionally biased region" description="Polar residues" evidence="1">
    <location>
        <begin position="528"/>
        <end position="538"/>
    </location>
</feature>
<keyword evidence="2" id="KW-0812">Transmembrane</keyword>
<reference evidence="4 5" key="1">
    <citation type="journal article" date="2022" name="Nat. Ecol. Evol.">
        <title>A masculinizing supergene underlies an exaggerated male reproductive morph in a spider.</title>
        <authorList>
            <person name="Hendrickx F."/>
            <person name="De Corte Z."/>
            <person name="Sonet G."/>
            <person name="Van Belleghem S.M."/>
            <person name="Kostlbacher S."/>
            <person name="Vangestel C."/>
        </authorList>
    </citation>
    <scope>NUCLEOTIDE SEQUENCE [LARGE SCALE GENOMIC DNA]</scope>
    <source>
        <strain evidence="4">W744_W776</strain>
    </source>
</reference>
<sequence length="538" mass="59156">MAHIFQKLLCRLVWHAVFVWLVKAENNTDAILSSSMSDSVDKSYKTITTNDFQSIDMTPSSVEFQNAQTSIWPSYLSSELLSSTATDVLYFDSSYFSSNTLLLSSVPEYETILNSDSSQIANPIGDGSSKSYHSTSVYSVSSTNIPLIPTPTAMMENERDESSVYINLNSSDTPPLIKSKTTRAIIETSHYPHFHTPLMSLLVASSSLPFQPEESYETSVYYSSIAPTTFPTLDNESSTTELSTVPMDSDHKKLLMLVLRAEDCSKLSKADFEKMLGKLMAKFGFGDVVPQVSNAQCHSHLHINLTLGNTAPTLRFLPNMDGKNNVTVDVLNRTFRIVKVEKVDLKFEKTQSFNVSNAITKVAKHESITYIAIGVSFGLVLVICTLLCCVKCCCLQKSKKRYITGSKCTHMRLRPEDYTLTPIPRPNSLYVDYYRGSAAGDIYSTTSAGSIASTPTVQPFDTSIVPLEDTAAVALDISRDPSVESVPSDMKTFQIQGLAAKALRNAATDSKEHLNPGHGSRRPGTKASGVSNPSFQRF</sequence>
<gene>
    <name evidence="4" type="ORF">JTE90_009850</name>
</gene>
<evidence type="ECO:0000256" key="1">
    <source>
        <dbReference type="SAM" id="MobiDB-lite"/>
    </source>
</evidence>
<evidence type="ECO:0000256" key="2">
    <source>
        <dbReference type="SAM" id="Phobius"/>
    </source>
</evidence>
<proteinExistence type="predicted"/>
<keyword evidence="2" id="KW-1133">Transmembrane helix</keyword>
<evidence type="ECO:0000313" key="4">
    <source>
        <dbReference type="EMBL" id="KAG8177158.1"/>
    </source>
</evidence>
<feature type="transmembrane region" description="Helical" evidence="2">
    <location>
        <begin position="368"/>
        <end position="390"/>
    </location>
</feature>
<feature type="chain" id="PRO_5043989320" evidence="3">
    <location>
        <begin position="25"/>
        <end position="538"/>
    </location>
</feature>
<protein>
    <submittedName>
        <fullName evidence="4">Uncharacterized protein</fullName>
    </submittedName>
</protein>
<dbReference type="EMBL" id="JAFNEN010000811">
    <property type="protein sequence ID" value="KAG8177158.1"/>
    <property type="molecule type" value="Genomic_DNA"/>
</dbReference>
<keyword evidence="2" id="KW-0472">Membrane</keyword>
<evidence type="ECO:0000313" key="5">
    <source>
        <dbReference type="Proteomes" id="UP000827092"/>
    </source>
</evidence>
<accession>A0AAV6TZ51</accession>
<feature type="region of interest" description="Disordered" evidence="1">
    <location>
        <begin position="508"/>
        <end position="538"/>
    </location>
</feature>
<dbReference type="Proteomes" id="UP000827092">
    <property type="component" value="Unassembled WGS sequence"/>
</dbReference>
<keyword evidence="3" id="KW-0732">Signal</keyword>
<organism evidence="4 5">
    <name type="scientific">Oedothorax gibbosus</name>
    <dbReference type="NCBI Taxonomy" id="931172"/>
    <lineage>
        <taxon>Eukaryota</taxon>
        <taxon>Metazoa</taxon>
        <taxon>Ecdysozoa</taxon>
        <taxon>Arthropoda</taxon>
        <taxon>Chelicerata</taxon>
        <taxon>Arachnida</taxon>
        <taxon>Araneae</taxon>
        <taxon>Araneomorphae</taxon>
        <taxon>Entelegynae</taxon>
        <taxon>Araneoidea</taxon>
        <taxon>Linyphiidae</taxon>
        <taxon>Erigoninae</taxon>
        <taxon>Oedothorax</taxon>
    </lineage>
</organism>
<name>A0AAV6TZ51_9ARAC</name>
<comment type="caution">
    <text evidence="4">The sequence shown here is derived from an EMBL/GenBank/DDBJ whole genome shotgun (WGS) entry which is preliminary data.</text>
</comment>
<dbReference type="AlphaFoldDB" id="A0AAV6TZ51"/>
<keyword evidence="5" id="KW-1185">Reference proteome</keyword>
<feature type="signal peptide" evidence="3">
    <location>
        <begin position="1"/>
        <end position="24"/>
    </location>
</feature>
<evidence type="ECO:0000256" key="3">
    <source>
        <dbReference type="SAM" id="SignalP"/>
    </source>
</evidence>